<keyword evidence="2" id="KW-1185">Reference proteome</keyword>
<dbReference type="Proteomes" id="UP001241603">
    <property type="component" value="Unassembled WGS sequence"/>
</dbReference>
<sequence length="62" mass="6939">MAETAEKFAAEQRELDRRVDLLIASHNGDLRAAMETILICYDDACERSSSGFSRGRIKSYGL</sequence>
<accession>A0ABU0H7V6</accession>
<reference evidence="1 2" key="1">
    <citation type="submission" date="2023-07" db="EMBL/GenBank/DDBJ databases">
        <title>Genomic Encyclopedia of Type Strains, Phase IV (KMG-IV): sequencing the most valuable type-strain genomes for metagenomic binning, comparative biology and taxonomic classification.</title>
        <authorList>
            <person name="Goeker M."/>
        </authorList>
    </citation>
    <scope>NUCLEOTIDE SEQUENCE [LARGE SCALE GENOMIC DNA]</scope>
    <source>
        <strain evidence="1 2">B6-8</strain>
    </source>
</reference>
<name>A0ABU0H7V6_9HYPH</name>
<evidence type="ECO:0000313" key="2">
    <source>
        <dbReference type="Proteomes" id="UP001241603"/>
    </source>
</evidence>
<evidence type="ECO:0000313" key="1">
    <source>
        <dbReference type="EMBL" id="MDQ0438398.1"/>
    </source>
</evidence>
<protein>
    <submittedName>
        <fullName evidence="1">Uncharacterized protein</fullName>
    </submittedName>
</protein>
<proteinExistence type="predicted"/>
<comment type="caution">
    <text evidence="1">The sequence shown here is derived from an EMBL/GenBank/DDBJ whole genome shotgun (WGS) entry which is preliminary data.</text>
</comment>
<dbReference type="RefSeq" id="WP_266349283.1">
    <property type="nucleotide sequence ID" value="NZ_JAPKNG010000003.1"/>
</dbReference>
<dbReference type="EMBL" id="JAUSVO010000003">
    <property type="protein sequence ID" value="MDQ0438398.1"/>
    <property type="molecule type" value="Genomic_DNA"/>
</dbReference>
<gene>
    <name evidence="1" type="ORF">QO014_002790</name>
</gene>
<organism evidence="1 2">
    <name type="scientific">Kaistia dalseonensis</name>
    <dbReference type="NCBI Taxonomy" id="410840"/>
    <lineage>
        <taxon>Bacteria</taxon>
        <taxon>Pseudomonadati</taxon>
        <taxon>Pseudomonadota</taxon>
        <taxon>Alphaproteobacteria</taxon>
        <taxon>Hyphomicrobiales</taxon>
        <taxon>Kaistiaceae</taxon>
        <taxon>Kaistia</taxon>
    </lineage>
</organism>